<evidence type="ECO:0000313" key="1">
    <source>
        <dbReference type="Proteomes" id="UP000887565"/>
    </source>
</evidence>
<dbReference type="AlphaFoldDB" id="A0A915IYC5"/>
<name>A0A915IYC5_ROMCU</name>
<proteinExistence type="predicted"/>
<dbReference type="Gene3D" id="3.10.310.10">
    <property type="entry name" value="Diaminopimelate Epimerase, Chain A, domain 1"/>
    <property type="match status" value="1"/>
</dbReference>
<protein>
    <submittedName>
        <fullName evidence="2">Arylamine N-acetyltransferase</fullName>
    </submittedName>
</protein>
<reference evidence="2" key="1">
    <citation type="submission" date="2022-11" db="UniProtKB">
        <authorList>
            <consortium name="WormBaseParasite"/>
        </authorList>
    </citation>
    <scope>IDENTIFICATION</scope>
</reference>
<dbReference type="SUPFAM" id="SSF54506">
    <property type="entry name" value="Diaminopimelate epimerase-like"/>
    <property type="match status" value="1"/>
</dbReference>
<organism evidence="1 2">
    <name type="scientific">Romanomermis culicivorax</name>
    <name type="common">Nematode worm</name>
    <dbReference type="NCBI Taxonomy" id="13658"/>
    <lineage>
        <taxon>Eukaryota</taxon>
        <taxon>Metazoa</taxon>
        <taxon>Ecdysozoa</taxon>
        <taxon>Nematoda</taxon>
        <taxon>Enoplea</taxon>
        <taxon>Dorylaimia</taxon>
        <taxon>Mermithida</taxon>
        <taxon>Mermithoidea</taxon>
        <taxon>Mermithidae</taxon>
        <taxon>Romanomermis</taxon>
    </lineage>
</organism>
<evidence type="ECO:0000313" key="2">
    <source>
        <dbReference type="WBParaSite" id="nRc.2.0.1.t18833-RA"/>
    </source>
</evidence>
<keyword evidence="1" id="KW-1185">Reference proteome</keyword>
<accession>A0A915IYC5</accession>
<sequence>MNAILYCCFYVYYELNNHSVSNIPLKLNNGKAITVDVAFGGGYYAVLPAEMVDFQFGVHSIKQLADLGREIEALRSAAIKA</sequence>
<dbReference type="WBParaSite" id="nRc.2.0.1.t18833-RA">
    <property type="protein sequence ID" value="nRc.2.0.1.t18833-RA"/>
    <property type="gene ID" value="nRc.2.0.1.g18833"/>
</dbReference>
<dbReference type="Proteomes" id="UP000887565">
    <property type="component" value="Unplaced"/>
</dbReference>